<proteinExistence type="predicted"/>
<evidence type="ECO:0000256" key="2">
    <source>
        <dbReference type="SAM" id="Phobius"/>
    </source>
</evidence>
<feature type="region of interest" description="Disordered" evidence="1">
    <location>
        <begin position="44"/>
        <end position="77"/>
    </location>
</feature>
<organism evidence="3 4">
    <name type="scientific">Penaeus vannamei</name>
    <name type="common">Whiteleg shrimp</name>
    <name type="synonym">Litopenaeus vannamei</name>
    <dbReference type="NCBI Taxonomy" id="6689"/>
    <lineage>
        <taxon>Eukaryota</taxon>
        <taxon>Metazoa</taxon>
        <taxon>Ecdysozoa</taxon>
        <taxon>Arthropoda</taxon>
        <taxon>Crustacea</taxon>
        <taxon>Multicrustacea</taxon>
        <taxon>Malacostraca</taxon>
        <taxon>Eumalacostraca</taxon>
        <taxon>Eucarida</taxon>
        <taxon>Decapoda</taxon>
        <taxon>Dendrobranchiata</taxon>
        <taxon>Penaeoidea</taxon>
        <taxon>Penaeidae</taxon>
        <taxon>Penaeus</taxon>
    </lineage>
</organism>
<evidence type="ECO:0000256" key="1">
    <source>
        <dbReference type="SAM" id="MobiDB-lite"/>
    </source>
</evidence>
<keyword evidence="2" id="KW-1133">Transmembrane helix</keyword>
<reference evidence="3 4" key="1">
    <citation type="submission" date="2018-04" db="EMBL/GenBank/DDBJ databases">
        <authorList>
            <person name="Zhang X."/>
            <person name="Yuan J."/>
            <person name="Li F."/>
            <person name="Xiang J."/>
        </authorList>
    </citation>
    <scope>NUCLEOTIDE SEQUENCE [LARGE SCALE GENOMIC DNA]</scope>
    <source>
        <tissue evidence="3">Muscle</tissue>
    </source>
</reference>
<gene>
    <name evidence="3" type="ORF">C7M84_016092</name>
</gene>
<dbReference type="Proteomes" id="UP000283509">
    <property type="component" value="Unassembled WGS sequence"/>
</dbReference>
<keyword evidence="2" id="KW-0812">Transmembrane</keyword>
<dbReference type="OrthoDB" id="6379981at2759"/>
<dbReference type="EMBL" id="QCYY01003015">
    <property type="protein sequence ID" value="ROT65936.1"/>
    <property type="molecule type" value="Genomic_DNA"/>
</dbReference>
<evidence type="ECO:0000313" key="4">
    <source>
        <dbReference type="Proteomes" id="UP000283509"/>
    </source>
</evidence>
<reference evidence="3 4" key="2">
    <citation type="submission" date="2019-01" db="EMBL/GenBank/DDBJ databases">
        <title>The decoding of complex shrimp genome reveals the adaptation for benthos swimmer, frequently molting mechanism and breeding impact on genome.</title>
        <authorList>
            <person name="Sun Y."/>
            <person name="Gao Y."/>
            <person name="Yu Y."/>
        </authorList>
    </citation>
    <scope>NUCLEOTIDE SEQUENCE [LARGE SCALE GENOMIC DNA]</scope>
    <source>
        <tissue evidence="3">Muscle</tissue>
    </source>
</reference>
<sequence>MPLTTTDVAAFGFSPPFLVLLALGSLATAFNPLGILQSKLSSSTRLRDQLTDQPGPGRAQDPSSASQGREKDKEQRLSYFSTSTTENSVLGSLFELGLSDIEGREPVKKKVKEEEESPLNEILQEIKHLPFLPLVEVNDTFAENELGEGNPLLGYLDSIRGDAWAQFKSLAVSYTNWLEDEYKIQDLTDQLPLDLIKKVLDLGDRVNFLHVVGKRVDPGLAKYIADQLQPVFNRFDSLGAGRVLNGRVSSLVGGIVRDAAWKTLHQFVGHVLKVAERVVSKEDIEAFQEDLAKNSPIVAKGLQFIMSGQPLMASGATGRSMSNRGYRDYYDDGYGYDGHSSHGGGYGGYGAYDDSYGSSMHGSYGYGVYLDPYLILGGIGAAALLAFLAYRLIVTTARRRRRSDDLTLMDLSDMPNIVYSFYNMLESAESKYGGAEDDSDDLPRLDDSDDLAEGLNSLWREFADGEGCVRCSLFDFVQSHFFTGLNVADSLAVASVAHLLGAEKSGQLVDQVHGLMIEGQEVTCAREGKHCDVK</sequence>
<dbReference type="AlphaFoldDB" id="A0A423SNY4"/>
<keyword evidence="4" id="KW-1185">Reference proteome</keyword>
<evidence type="ECO:0000313" key="3">
    <source>
        <dbReference type="EMBL" id="ROT65936.1"/>
    </source>
</evidence>
<accession>A0A423SNY4</accession>
<feature type="transmembrane region" description="Helical" evidence="2">
    <location>
        <begin position="373"/>
        <end position="393"/>
    </location>
</feature>
<keyword evidence="2" id="KW-0472">Membrane</keyword>
<name>A0A423SNY4_PENVA</name>
<comment type="caution">
    <text evidence="3">The sequence shown here is derived from an EMBL/GenBank/DDBJ whole genome shotgun (WGS) entry which is preliminary data.</text>
</comment>
<protein>
    <submittedName>
        <fullName evidence="3">Uncharacterized protein</fullName>
    </submittedName>
</protein>